<feature type="transmembrane region" description="Helical" evidence="1">
    <location>
        <begin position="486"/>
        <end position="508"/>
    </location>
</feature>
<feature type="transmembrane region" description="Helical" evidence="1">
    <location>
        <begin position="352"/>
        <end position="373"/>
    </location>
</feature>
<name>A0A3N1DAX2_9ACTN</name>
<dbReference type="EMBL" id="RJKE01000001">
    <property type="protein sequence ID" value="ROO90659.1"/>
    <property type="molecule type" value="Genomic_DNA"/>
</dbReference>
<feature type="transmembrane region" description="Helical" evidence="1">
    <location>
        <begin position="445"/>
        <end position="466"/>
    </location>
</feature>
<accession>A0A3N1DAX2</accession>
<gene>
    <name evidence="2" type="ORF">EDD29_8394</name>
</gene>
<sequence length="734" mass="75694">MRGPGEVPLTRWRMHRRDAAAAGRILLLALLAALIPVVALPASAQAAVRPGPVVVVGVPGLEWSDLSPGDTPALWKMVGKGAAASLSIRTTTTRTCPIDGWLTLSAGQRARLEHGACALPPTPRAAPGGGAVVPGWAAIAEDNTTTNYQAQVGALGARVQESGGCTRAVGPGAALGAADTEGRIDDYVPVPEDVEDWSRCPFTVVEIDDVYRVFVEAGVDEDGEQVEVPAADRADAAAAADTRVAALLGRLPADATVLLAGLADTTGDPHLHVAVAQGPGFSSGYLTSSSTRRRGLVTLTDLSTTVLSVLGLSQPSGMVGATWRTVPSPDTAAQKTDVLHDEDVAAQAIRSLSGAFFIVLLAAQLLLYGFAALSLRRRAFDRRRVLGLTRIVALGGAAAPVGTYLANLIPWWRSDHPVVSLTVCVAAATALVTAAALAGPWRRSLTGSGLVIAMITVAVLGIDAMTGSHLQLNAFMGYTALVAGRFYGFGNMAFSLFATAAILTAAWLAEPLVRAGRRRAAAALVVAIGLGAMTVDGFPGWGADFGGVVAILLGTAVLALQVGGQRVSAVRIALAGAVGAGVVLGMAFLDSLRAEPTHLGKFWEQLAAGEALGVVTRKAGAMLRSFGGYLPFTLMAISALLFLFLVLARPLAWRASALARAYDYSPTFAPSLVAVLTVTLVGMLMNDSGVVIPALVFTLAVPLVLAACVRALELDAERGMSPPEPPAPRPARTA</sequence>
<keyword evidence="3" id="KW-1185">Reference proteome</keyword>
<feature type="transmembrane region" description="Helical" evidence="1">
    <location>
        <begin position="569"/>
        <end position="589"/>
    </location>
</feature>
<comment type="caution">
    <text evidence="2">The sequence shown here is derived from an EMBL/GenBank/DDBJ whole genome shotgun (WGS) entry which is preliminary data.</text>
</comment>
<feature type="transmembrane region" description="Helical" evidence="1">
    <location>
        <begin position="520"/>
        <end position="539"/>
    </location>
</feature>
<dbReference type="AlphaFoldDB" id="A0A3N1DAX2"/>
<evidence type="ECO:0000313" key="2">
    <source>
        <dbReference type="EMBL" id="ROO90659.1"/>
    </source>
</evidence>
<feature type="transmembrane region" description="Helical" evidence="1">
    <location>
        <begin position="626"/>
        <end position="647"/>
    </location>
</feature>
<feature type="transmembrane region" description="Helical" evidence="1">
    <location>
        <begin position="418"/>
        <end position="438"/>
    </location>
</feature>
<feature type="transmembrane region" description="Helical" evidence="1">
    <location>
        <begin position="545"/>
        <end position="562"/>
    </location>
</feature>
<feature type="transmembrane region" description="Helical" evidence="1">
    <location>
        <begin position="385"/>
        <end position="406"/>
    </location>
</feature>
<organism evidence="2 3">
    <name type="scientific">Actinocorallia herbida</name>
    <dbReference type="NCBI Taxonomy" id="58109"/>
    <lineage>
        <taxon>Bacteria</taxon>
        <taxon>Bacillati</taxon>
        <taxon>Actinomycetota</taxon>
        <taxon>Actinomycetes</taxon>
        <taxon>Streptosporangiales</taxon>
        <taxon>Thermomonosporaceae</taxon>
        <taxon>Actinocorallia</taxon>
    </lineage>
</organism>
<evidence type="ECO:0000256" key="1">
    <source>
        <dbReference type="SAM" id="Phobius"/>
    </source>
</evidence>
<feature type="transmembrane region" description="Helical" evidence="1">
    <location>
        <begin position="668"/>
        <end position="685"/>
    </location>
</feature>
<keyword evidence="1" id="KW-0812">Transmembrane</keyword>
<feature type="transmembrane region" description="Helical" evidence="1">
    <location>
        <begin position="691"/>
        <end position="712"/>
    </location>
</feature>
<dbReference type="Proteomes" id="UP000272400">
    <property type="component" value="Unassembled WGS sequence"/>
</dbReference>
<keyword evidence="1" id="KW-1133">Transmembrane helix</keyword>
<evidence type="ECO:0000313" key="3">
    <source>
        <dbReference type="Proteomes" id="UP000272400"/>
    </source>
</evidence>
<dbReference type="SUPFAM" id="SSF53649">
    <property type="entry name" value="Alkaline phosphatase-like"/>
    <property type="match status" value="1"/>
</dbReference>
<protein>
    <submittedName>
        <fullName evidence="2">Uncharacterized protein</fullName>
    </submittedName>
</protein>
<dbReference type="Gene3D" id="3.40.720.10">
    <property type="entry name" value="Alkaline Phosphatase, subunit A"/>
    <property type="match status" value="1"/>
</dbReference>
<dbReference type="InterPro" id="IPR017850">
    <property type="entry name" value="Alkaline_phosphatase_core_sf"/>
</dbReference>
<keyword evidence="1" id="KW-0472">Membrane</keyword>
<reference evidence="2 3" key="1">
    <citation type="submission" date="2018-11" db="EMBL/GenBank/DDBJ databases">
        <title>Sequencing the genomes of 1000 actinobacteria strains.</title>
        <authorList>
            <person name="Klenk H.-P."/>
        </authorList>
    </citation>
    <scope>NUCLEOTIDE SEQUENCE [LARGE SCALE GENOMIC DNA]</scope>
    <source>
        <strain evidence="2 3">DSM 44254</strain>
    </source>
</reference>
<proteinExistence type="predicted"/>